<sequence>MYTLIVTAKMNDIDPQAWMADVSARLPNMPASRLPELLP</sequence>
<proteinExistence type="predicted"/>
<keyword evidence="3" id="KW-1185">Reference proteome</keyword>
<reference evidence="3" key="1">
    <citation type="journal article" date="2022" name="Microorganisms">
        <title>Beyond the ABCs#Discovery of Three New Plasmid Types in Rhodobacterales (RepQ, RepY, RepW).</title>
        <authorList>
            <person name="Freese H.M."/>
            <person name="Ringel V."/>
            <person name="Overmann J."/>
            <person name="Petersen J."/>
        </authorList>
    </citation>
    <scope>NUCLEOTIDE SEQUENCE [LARGE SCALE GENOMIC DNA]</scope>
    <source>
        <strain evidence="3">DSM 109990</strain>
        <plasmid evidence="3">pDSM109990_c</plasmid>
    </source>
</reference>
<evidence type="ECO:0000313" key="2">
    <source>
        <dbReference type="EMBL" id="UOA16975.1"/>
    </source>
</evidence>
<geneLocation type="plasmid" evidence="2 3">
    <name>pDSM109990_c</name>
</geneLocation>
<evidence type="ECO:0000313" key="3">
    <source>
        <dbReference type="Proteomes" id="UP000831019"/>
    </source>
</evidence>
<evidence type="ECO:0000259" key="1">
    <source>
        <dbReference type="Pfam" id="PF13817"/>
    </source>
</evidence>
<name>A0ABY3ZQT0_9RHOB</name>
<keyword evidence="2" id="KW-0614">Plasmid</keyword>
<feature type="domain" description="Transposase IS66 C-terminal" evidence="1">
    <location>
        <begin position="3"/>
        <end position="39"/>
    </location>
</feature>
<dbReference type="InterPro" id="IPR039552">
    <property type="entry name" value="IS66_C"/>
</dbReference>
<dbReference type="Pfam" id="PF13817">
    <property type="entry name" value="DDE_Tnp_IS66_C"/>
    <property type="match status" value="1"/>
</dbReference>
<dbReference type="EMBL" id="CP085147">
    <property type="protein sequence ID" value="UOA16975.1"/>
    <property type="molecule type" value="Genomic_DNA"/>
</dbReference>
<organism evidence="2 3">
    <name type="scientific">Sulfitobacter dubius</name>
    <dbReference type="NCBI Taxonomy" id="218673"/>
    <lineage>
        <taxon>Bacteria</taxon>
        <taxon>Pseudomonadati</taxon>
        <taxon>Pseudomonadota</taxon>
        <taxon>Alphaproteobacteria</taxon>
        <taxon>Rhodobacterales</taxon>
        <taxon>Roseobacteraceae</taxon>
        <taxon>Sulfitobacter</taxon>
    </lineage>
</organism>
<protein>
    <recommendedName>
        <fullName evidence="1">Transposase IS66 C-terminal domain-containing protein</fullName>
    </recommendedName>
</protein>
<gene>
    <name evidence="2" type="ORF">DSM109990_03864</name>
</gene>
<dbReference type="Proteomes" id="UP000831019">
    <property type="component" value="Plasmid pDSM109990_c"/>
</dbReference>
<accession>A0ABY3ZQT0</accession>